<dbReference type="GeneID" id="106819349"/>
<name>A0ABM1F4W0_PRICU</name>
<evidence type="ECO:0000313" key="1">
    <source>
        <dbReference type="Proteomes" id="UP000695022"/>
    </source>
</evidence>
<gene>
    <name evidence="2" type="primary">LOC106819349</name>
</gene>
<evidence type="ECO:0000313" key="2">
    <source>
        <dbReference type="RefSeq" id="XP_014679481.1"/>
    </source>
</evidence>
<reference evidence="2" key="1">
    <citation type="submission" date="2025-08" db="UniProtKB">
        <authorList>
            <consortium name="RefSeq"/>
        </authorList>
    </citation>
    <scope>IDENTIFICATION</scope>
</reference>
<sequence length="291" mass="30439">MSATSEFMGEVAGAKQSNKCAASMHCIKHVMDNNHMTKWIANSSTNEEITFDVQEPRYIDAIFIKFSEGRAAGTVCDVNSGSGTVCGGDAIQGACYANEAATLPGSKMCRCYHGWIDGDGGQCTVPDPGATTTTTMTTMEPLKTTVAVTTGAVTTGAVTTGAVTTGAVTTGAVTTGAVTTAAMTTADQADTGLTLPTTIMPPLTCLMERSSMSYTRIQNPSVITYAVEVVKKLVLPNLPNKIHKCASHCSADPDCVIIGFDNPISTCYICHVAVNVTNTFLADQEYLCAIN</sequence>
<dbReference type="SUPFAM" id="SSF49785">
    <property type="entry name" value="Galactose-binding domain-like"/>
    <property type="match status" value="1"/>
</dbReference>
<dbReference type="InterPro" id="IPR008979">
    <property type="entry name" value="Galactose-bd-like_sf"/>
</dbReference>
<protein>
    <submittedName>
        <fullName evidence="2">Uncharacterized protein LOC106819349</fullName>
    </submittedName>
</protein>
<dbReference type="RefSeq" id="XP_014679481.1">
    <property type="nucleotide sequence ID" value="XM_014823995.1"/>
</dbReference>
<proteinExistence type="predicted"/>
<keyword evidence="1" id="KW-1185">Reference proteome</keyword>
<accession>A0ABM1F4W0</accession>
<organism evidence="1 2">
    <name type="scientific">Priapulus caudatus</name>
    <name type="common">Priapulid worm</name>
    <dbReference type="NCBI Taxonomy" id="37621"/>
    <lineage>
        <taxon>Eukaryota</taxon>
        <taxon>Metazoa</taxon>
        <taxon>Ecdysozoa</taxon>
        <taxon>Scalidophora</taxon>
        <taxon>Priapulida</taxon>
        <taxon>Priapulimorpha</taxon>
        <taxon>Priapulimorphida</taxon>
        <taxon>Priapulidae</taxon>
        <taxon>Priapulus</taxon>
    </lineage>
</organism>
<dbReference type="Proteomes" id="UP000695022">
    <property type="component" value="Unplaced"/>
</dbReference>